<dbReference type="KEGG" id="vao:FA707_06275"/>
<evidence type="ECO:0000313" key="3">
    <source>
        <dbReference type="EMBL" id="QCI86598.1"/>
    </source>
</evidence>
<dbReference type="RefSeq" id="WP_136953429.1">
    <property type="nucleotide sequence ID" value="NZ_CP039712.1"/>
</dbReference>
<dbReference type="Gene3D" id="2.40.50.100">
    <property type="match status" value="1"/>
</dbReference>
<dbReference type="GO" id="GO:0005737">
    <property type="term" value="C:cytoplasm"/>
    <property type="evidence" value="ECO:0007669"/>
    <property type="project" value="TreeGrafter"/>
</dbReference>
<dbReference type="EMBL" id="CP039712">
    <property type="protein sequence ID" value="QCI86598.1"/>
    <property type="molecule type" value="Genomic_DNA"/>
</dbReference>
<sequence length="110" mass="12132">MEKKIADKYLWITKEEQGYRLGFTNEGQDELGNITFVSLPKVGRELVKGEAFADVEAEKAVTELVSPVSGRVLKINEAALDTPSLLDSEDEASAWLLIVTDVDEAVFESL</sequence>
<dbReference type="InterPro" id="IPR011053">
    <property type="entry name" value="Single_hybrid_motif"/>
</dbReference>
<dbReference type="Pfam" id="PF01597">
    <property type="entry name" value="GCV_H"/>
    <property type="match status" value="1"/>
</dbReference>
<evidence type="ECO:0000256" key="2">
    <source>
        <dbReference type="ARBA" id="ARBA00022823"/>
    </source>
</evidence>
<dbReference type="CDD" id="cd06848">
    <property type="entry name" value="GCS_H"/>
    <property type="match status" value="1"/>
</dbReference>
<dbReference type="InterPro" id="IPR000089">
    <property type="entry name" value="Biotin_lipoyl"/>
</dbReference>
<keyword evidence="2" id="KW-0450">Lipoyl</keyword>
<comment type="similarity">
    <text evidence="1">Belongs to the GcvH family.</text>
</comment>
<dbReference type="GO" id="GO:0005960">
    <property type="term" value="C:glycine cleavage complex"/>
    <property type="evidence" value="ECO:0007669"/>
    <property type="project" value="InterPro"/>
</dbReference>
<dbReference type="PROSITE" id="PS00189">
    <property type="entry name" value="LIPOYL"/>
    <property type="match status" value="1"/>
</dbReference>
<name>A0A4D7CR76_9ENTE</name>
<dbReference type="PANTHER" id="PTHR11715:SF3">
    <property type="entry name" value="GLYCINE CLEAVAGE SYSTEM H PROTEIN-RELATED"/>
    <property type="match status" value="1"/>
</dbReference>
<keyword evidence="4" id="KW-1185">Reference proteome</keyword>
<dbReference type="SUPFAM" id="SSF51230">
    <property type="entry name" value="Single hybrid motif"/>
    <property type="match status" value="1"/>
</dbReference>
<accession>A0A4D7CR76</accession>
<dbReference type="PROSITE" id="PS50968">
    <property type="entry name" value="BIOTINYL_LIPOYL"/>
    <property type="match status" value="1"/>
</dbReference>
<evidence type="ECO:0000313" key="4">
    <source>
        <dbReference type="Proteomes" id="UP000298615"/>
    </source>
</evidence>
<protein>
    <submittedName>
        <fullName evidence="3">Glycine cleavage system protein H</fullName>
    </submittedName>
</protein>
<dbReference type="GO" id="GO:0009249">
    <property type="term" value="P:protein lipoylation"/>
    <property type="evidence" value="ECO:0007669"/>
    <property type="project" value="TreeGrafter"/>
</dbReference>
<reference evidence="3 4" key="1">
    <citation type="submission" date="2019-04" db="EMBL/GenBank/DDBJ databases">
        <title>Vagococcus sp. nov., isolated from faeces of yaks (Bos grunniens).</title>
        <authorList>
            <person name="Ge Y."/>
        </authorList>
    </citation>
    <scope>NUCLEOTIDE SEQUENCE [LARGE SCALE GENOMIC DNA]</scope>
    <source>
        <strain evidence="3 4">MN-17</strain>
    </source>
</reference>
<dbReference type="InterPro" id="IPR002930">
    <property type="entry name" value="GCV_H"/>
</dbReference>
<gene>
    <name evidence="3" type="ORF">FA707_06275</name>
</gene>
<dbReference type="PANTHER" id="PTHR11715">
    <property type="entry name" value="GLYCINE CLEAVAGE SYSTEM H PROTEIN"/>
    <property type="match status" value="1"/>
</dbReference>
<dbReference type="InterPro" id="IPR003016">
    <property type="entry name" value="2-oxoA_DH_lipoyl-BS"/>
</dbReference>
<dbReference type="GO" id="GO:0019464">
    <property type="term" value="P:glycine decarboxylation via glycine cleavage system"/>
    <property type="evidence" value="ECO:0007669"/>
    <property type="project" value="InterPro"/>
</dbReference>
<organism evidence="3 4">
    <name type="scientific">Vagococcus zengguangii</name>
    <dbReference type="NCBI Taxonomy" id="2571750"/>
    <lineage>
        <taxon>Bacteria</taxon>
        <taxon>Bacillati</taxon>
        <taxon>Bacillota</taxon>
        <taxon>Bacilli</taxon>
        <taxon>Lactobacillales</taxon>
        <taxon>Enterococcaceae</taxon>
        <taxon>Vagococcus</taxon>
    </lineage>
</organism>
<dbReference type="Proteomes" id="UP000298615">
    <property type="component" value="Chromosome"/>
</dbReference>
<proteinExistence type="inferred from homology"/>
<evidence type="ECO:0000256" key="1">
    <source>
        <dbReference type="ARBA" id="ARBA00009249"/>
    </source>
</evidence>
<dbReference type="AlphaFoldDB" id="A0A4D7CR76"/>
<dbReference type="OrthoDB" id="9796712at2"/>
<dbReference type="InterPro" id="IPR033753">
    <property type="entry name" value="GCV_H/Fam206"/>
</dbReference>